<dbReference type="InterPro" id="IPR037737">
    <property type="entry name" value="Srf1"/>
</dbReference>
<dbReference type="GO" id="GO:0071944">
    <property type="term" value="C:cell periphery"/>
    <property type="evidence" value="ECO:0007669"/>
    <property type="project" value="TreeGrafter"/>
</dbReference>
<dbReference type="AlphaFoldDB" id="A0A9P8I7U2"/>
<proteinExistence type="predicted"/>
<sequence length="391" mass="42750">MVLTEKALEDPGGMLLPSSSADRPVSGSSGMSSLPPSIEHRPKPQLASSGNAAAEDRAAQREVRTLPTWVHSFEEGDAEDTDPTKRLLPTYPGNIQHAHHNNSPAPQSVRPGKLHDAARDRTPVAISAPVHEYTSRWHVFAKGSVYPPASSGESQLVDDAWLEANGGDLESPWGAGNASGDGEKGDELIFLRSKTKRRVWYVRAQRTLLRNPIIPLVFRLIIWLFSLIALALGGSIFHISETEGFSQRPSTLMAIIVDIIALVYILYITYDEYTGKPLGLRSPKAKMRLILLDLFFIVFDSANLSLAFDALSDVRWSCKDDSGTGSATPRNALLCVRQRALSSVLLVALVAWITTFSISVLRSKGFGSSKCPQWHEWHVGDFGSTWHGTGA</sequence>
<feature type="transmembrane region" description="Helical" evidence="2">
    <location>
        <begin position="251"/>
        <end position="270"/>
    </location>
</feature>
<reference evidence="3" key="1">
    <citation type="submission" date="2021-03" db="EMBL/GenBank/DDBJ databases">
        <title>Comparative genomics and phylogenomic investigation of the class Geoglossomycetes provide insights into ecological specialization and systematics.</title>
        <authorList>
            <person name="Melie T."/>
            <person name="Pirro S."/>
            <person name="Miller A.N."/>
            <person name="Quandt A."/>
        </authorList>
    </citation>
    <scope>NUCLEOTIDE SEQUENCE</scope>
    <source>
        <strain evidence="3">GBOQ0MN5Z8</strain>
    </source>
</reference>
<feature type="transmembrane region" description="Helical" evidence="2">
    <location>
        <begin position="216"/>
        <end position="239"/>
    </location>
</feature>
<name>A0A9P8I7U2_9PEZI</name>
<evidence type="ECO:0000313" key="4">
    <source>
        <dbReference type="Proteomes" id="UP000698800"/>
    </source>
</evidence>
<gene>
    <name evidence="3" type="ORF">FGG08_004310</name>
</gene>
<protein>
    <recommendedName>
        <fullName evidence="5">Regulator of phospholipase D SRF1</fullName>
    </recommendedName>
</protein>
<evidence type="ECO:0000313" key="3">
    <source>
        <dbReference type="EMBL" id="KAH0539138.1"/>
    </source>
</evidence>
<feature type="compositionally biased region" description="Low complexity" evidence="1">
    <location>
        <begin position="26"/>
        <end position="37"/>
    </location>
</feature>
<keyword evidence="4" id="KW-1185">Reference proteome</keyword>
<feature type="region of interest" description="Disordered" evidence="1">
    <location>
        <begin position="1"/>
        <end position="61"/>
    </location>
</feature>
<accession>A0A9P8I7U2</accession>
<dbReference type="Proteomes" id="UP000698800">
    <property type="component" value="Unassembled WGS sequence"/>
</dbReference>
<feature type="transmembrane region" description="Helical" evidence="2">
    <location>
        <begin position="340"/>
        <end position="361"/>
    </location>
</feature>
<evidence type="ECO:0000256" key="2">
    <source>
        <dbReference type="SAM" id="Phobius"/>
    </source>
</evidence>
<keyword evidence="2" id="KW-0812">Transmembrane</keyword>
<evidence type="ECO:0000256" key="1">
    <source>
        <dbReference type="SAM" id="MobiDB-lite"/>
    </source>
</evidence>
<dbReference type="PANTHER" id="PTHR36819:SF1">
    <property type="entry name" value="REGULATOR OF PHOSPHOLIPASE D SRF1"/>
    <property type="match status" value="1"/>
</dbReference>
<keyword evidence="2" id="KW-1133">Transmembrane helix</keyword>
<comment type="caution">
    <text evidence="3">The sequence shown here is derived from an EMBL/GenBank/DDBJ whole genome shotgun (WGS) entry which is preliminary data.</text>
</comment>
<keyword evidence="2" id="KW-0472">Membrane</keyword>
<dbReference type="OrthoDB" id="2589563at2759"/>
<feature type="transmembrane region" description="Helical" evidence="2">
    <location>
        <begin position="290"/>
        <end position="308"/>
    </location>
</feature>
<dbReference type="GO" id="GO:0000324">
    <property type="term" value="C:fungal-type vacuole"/>
    <property type="evidence" value="ECO:0007669"/>
    <property type="project" value="TreeGrafter"/>
</dbReference>
<dbReference type="PANTHER" id="PTHR36819">
    <property type="entry name" value="REGULATOR OF PHOSPHOLIPASE D SRF1"/>
    <property type="match status" value="1"/>
</dbReference>
<organism evidence="3 4">
    <name type="scientific">Glutinoglossum americanum</name>
    <dbReference type="NCBI Taxonomy" id="1670608"/>
    <lineage>
        <taxon>Eukaryota</taxon>
        <taxon>Fungi</taxon>
        <taxon>Dikarya</taxon>
        <taxon>Ascomycota</taxon>
        <taxon>Pezizomycotina</taxon>
        <taxon>Geoglossomycetes</taxon>
        <taxon>Geoglossales</taxon>
        <taxon>Geoglossaceae</taxon>
        <taxon>Glutinoglossum</taxon>
    </lineage>
</organism>
<evidence type="ECO:0008006" key="5">
    <source>
        <dbReference type="Google" id="ProtNLM"/>
    </source>
</evidence>
<dbReference type="EMBL" id="JAGHQL010000085">
    <property type="protein sequence ID" value="KAH0539138.1"/>
    <property type="molecule type" value="Genomic_DNA"/>
</dbReference>